<evidence type="ECO:0000313" key="3">
    <source>
        <dbReference type="Proteomes" id="UP001194696"/>
    </source>
</evidence>
<evidence type="ECO:0000313" key="2">
    <source>
        <dbReference type="EMBL" id="KAG0298750.1"/>
    </source>
</evidence>
<accession>A0ABQ7KH26</accession>
<gene>
    <name evidence="2" type="ORF">BGZ96_007625</name>
</gene>
<keyword evidence="3" id="KW-1185">Reference proteome</keyword>
<sequence>MSYETAAVAHYHPCELQHLPHNSTDYGVSSNTATLYESEIPFSSSSVDQVSCETPLPLIHTTDSDSDSDSTASSSSSSSSRKSSKKHHKHRRSHHSSSSSRANSLVVPEKVRRQGDVAINDILERLQERQASFGKLSTTHYSDNGYGAHRDDDDEDDDEDEDNNDDGEEALRTVHHDGLAPELLKETLGPCALRQHHGNANLRHG</sequence>
<dbReference type="EMBL" id="JAAAIM010000004">
    <property type="protein sequence ID" value="KAG0298750.1"/>
    <property type="molecule type" value="Genomic_DNA"/>
</dbReference>
<feature type="compositionally biased region" description="Acidic residues" evidence="1">
    <location>
        <begin position="152"/>
        <end position="168"/>
    </location>
</feature>
<dbReference type="Proteomes" id="UP001194696">
    <property type="component" value="Unassembled WGS sequence"/>
</dbReference>
<feature type="region of interest" description="Disordered" evidence="1">
    <location>
        <begin position="57"/>
        <end position="111"/>
    </location>
</feature>
<reference evidence="2 3" key="1">
    <citation type="journal article" date="2020" name="Fungal Divers.">
        <title>Resolving the Mortierellaceae phylogeny through synthesis of multi-gene phylogenetics and phylogenomics.</title>
        <authorList>
            <person name="Vandepol N."/>
            <person name="Liber J."/>
            <person name="Desiro A."/>
            <person name="Na H."/>
            <person name="Kennedy M."/>
            <person name="Barry K."/>
            <person name="Grigoriev I.V."/>
            <person name="Miller A.N."/>
            <person name="O'Donnell K."/>
            <person name="Stajich J.E."/>
            <person name="Bonito G."/>
        </authorList>
    </citation>
    <scope>NUCLEOTIDE SEQUENCE [LARGE SCALE GENOMIC DNA]</scope>
    <source>
        <strain evidence="2 3">AD045</strain>
    </source>
</reference>
<feature type="compositionally biased region" description="Low complexity" evidence="1">
    <location>
        <begin position="69"/>
        <end position="81"/>
    </location>
</feature>
<feature type="region of interest" description="Disordered" evidence="1">
    <location>
        <begin position="134"/>
        <end position="172"/>
    </location>
</feature>
<comment type="caution">
    <text evidence="2">The sequence shown here is derived from an EMBL/GenBank/DDBJ whole genome shotgun (WGS) entry which is preliminary data.</text>
</comment>
<name>A0ABQ7KH26_9FUNG</name>
<evidence type="ECO:0000256" key="1">
    <source>
        <dbReference type="SAM" id="MobiDB-lite"/>
    </source>
</evidence>
<protein>
    <submittedName>
        <fullName evidence="2">Uncharacterized protein</fullName>
    </submittedName>
</protein>
<feature type="compositionally biased region" description="Basic residues" evidence="1">
    <location>
        <begin position="82"/>
        <end position="95"/>
    </location>
</feature>
<proteinExistence type="predicted"/>
<organism evidence="2 3">
    <name type="scientific">Linnemannia gamsii</name>
    <dbReference type="NCBI Taxonomy" id="64522"/>
    <lineage>
        <taxon>Eukaryota</taxon>
        <taxon>Fungi</taxon>
        <taxon>Fungi incertae sedis</taxon>
        <taxon>Mucoromycota</taxon>
        <taxon>Mortierellomycotina</taxon>
        <taxon>Mortierellomycetes</taxon>
        <taxon>Mortierellales</taxon>
        <taxon>Mortierellaceae</taxon>
        <taxon>Linnemannia</taxon>
    </lineage>
</organism>